<dbReference type="Pfam" id="PF00903">
    <property type="entry name" value="Glyoxalase"/>
    <property type="match status" value="1"/>
</dbReference>
<dbReference type="STRING" id="1296120.A0A1B9GNV2"/>
<dbReference type="OrthoDB" id="5371818at2759"/>
<feature type="domain" description="VOC" evidence="2">
    <location>
        <begin position="12"/>
        <end position="147"/>
    </location>
</feature>
<evidence type="ECO:0000313" key="4">
    <source>
        <dbReference type="Proteomes" id="UP000092666"/>
    </source>
</evidence>
<dbReference type="PANTHER" id="PTHR21366:SF14">
    <property type="entry name" value="GLYOXALASE DOMAIN-CONTAINING PROTEIN 5"/>
    <property type="match status" value="1"/>
</dbReference>
<comment type="similarity">
    <text evidence="1">Belongs to the glyoxalase I family.</text>
</comment>
<evidence type="ECO:0000313" key="3">
    <source>
        <dbReference type="EMBL" id="OCF32691.1"/>
    </source>
</evidence>
<sequence length="147" mass="16521">MPPQAPLATIKSLDHLVLTVSSLSRTLSFYSRLGMVHEIFSTPSGSERHALVFGTQKINIHVRGREFDPKARNVMPGSADLCFLVEEDVREVWERLKSAGLSQGENQEELRMDVLQMDDGQEVLDRTGARGKLRSLYLRDPDGNLIE</sequence>
<reference evidence="3 4" key="1">
    <citation type="submission" date="2013-07" db="EMBL/GenBank/DDBJ databases">
        <title>The Genome Sequence of Cryptococcus heveanensis BCC8398.</title>
        <authorList>
            <consortium name="The Broad Institute Genome Sequencing Platform"/>
            <person name="Cuomo C."/>
            <person name="Litvintseva A."/>
            <person name="Chen Y."/>
            <person name="Heitman J."/>
            <person name="Sun S."/>
            <person name="Springer D."/>
            <person name="Dromer F."/>
            <person name="Young S.K."/>
            <person name="Zeng Q."/>
            <person name="Gargeya S."/>
            <person name="Fitzgerald M."/>
            <person name="Abouelleil A."/>
            <person name="Alvarado L."/>
            <person name="Berlin A.M."/>
            <person name="Chapman S.B."/>
            <person name="Dewar J."/>
            <person name="Goldberg J."/>
            <person name="Griggs A."/>
            <person name="Gujja S."/>
            <person name="Hansen M."/>
            <person name="Howarth C."/>
            <person name="Imamovic A."/>
            <person name="Larimer J."/>
            <person name="McCowan C."/>
            <person name="Murphy C."/>
            <person name="Pearson M."/>
            <person name="Priest M."/>
            <person name="Roberts A."/>
            <person name="Saif S."/>
            <person name="Shea T."/>
            <person name="Sykes S."/>
            <person name="Wortman J."/>
            <person name="Nusbaum C."/>
            <person name="Birren B."/>
        </authorList>
    </citation>
    <scope>NUCLEOTIDE SEQUENCE [LARGE SCALE GENOMIC DNA]</scope>
    <source>
        <strain evidence="3 4">BCC8398</strain>
    </source>
</reference>
<dbReference type="Gene3D" id="3.10.180.10">
    <property type="entry name" value="2,3-Dihydroxybiphenyl 1,2-Dioxygenase, domain 1"/>
    <property type="match status" value="1"/>
</dbReference>
<dbReference type="InterPro" id="IPR037523">
    <property type="entry name" value="VOC_core"/>
</dbReference>
<gene>
    <name evidence="3" type="ORF">I316_05612</name>
</gene>
<dbReference type="SUPFAM" id="SSF54593">
    <property type="entry name" value="Glyoxalase/Bleomycin resistance protein/Dihydroxybiphenyl dioxygenase"/>
    <property type="match status" value="1"/>
</dbReference>
<dbReference type="EMBL" id="KV700129">
    <property type="protein sequence ID" value="OCF32691.1"/>
    <property type="molecule type" value="Genomic_DNA"/>
</dbReference>
<organism evidence="3 4">
    <name type="scientific">Kwoniella heveanensis BCC8398</name>
    <dbReference type="NCBI Taxonomy" id="1296120"/>
    <lineage>
        <taxon>Eukaryota</taxon>
        <taxon>Fungi</taxon>
        <taxon>Dikarya</taxon>
        <taxon>Basidiomycota</taxon>
        <taxon>Agaricomycotina</taxon>
        <taxon>Tremellomycetes</taxon>
        <taxon>Tremellales</taxon>
        <taxon>Cryptococcaceae</taxon>
        <taxon>Kwoniella</taxon>
    </lineage>
</organism>
<dbReference type="InterPro" id="IPR050383">
    <property type="entry name" value="GlyoxalaseI/FosfomycinResist"/>
</dbReference>
<proteinExistence type="inferred from homology"/>
<dbReference type="PANTHER" id="PTHR21366">
    <property type="entry name" value="GLYOXALASE FAMILY PROTEIN"/>
    <property type="match status" value="1"/>
</dbReference>
<dbReference type="Proteomes" id="UP000092666">
    <property type="component" value="Unassembled WGS sequence"/>
</dbReference>
<dbReference type="InterPro" id="IPR004360">
    <property type="entry name" value="Glyas_Fos-R_dOase_dom"/>
</dbReference>
<name>A0A1B9GNV2_9TREE</name>
<dbReference type="AlphaFoldDB" id="A0A1B9GNV2"/>
<accession>A0A1B9GNV2</accession>
<dbReference type="PROSITE" id="PS51819">
    <property type="entry name" value="VOC"/>
    <property type="match status" value="1"/>
</dbReference>
<evidence type="ECO:0000256" key="1">
    <source>
        <dbReference type="ARBA" id="ARBA00010363"/>
    </source>
</evidence>
<protein>
    <recommendedName>
        <fullName evidence="2">VOC domain-containing protein</fullName>
    </recommendedName>
</protein>
<dbReference type="CDD" id="cd07253">
    <property type="entry name" value="GLOD5"/>
    <property type="match status" value="1"/>
</dbReference>
<dbReference type="InterPro" id="IPR029068">
    <property type="entry name" value="Glyas_Bleomycin-R_OHBP_Dase"/>
</dbReference>
<reference evidence="4" key="2">
    <citation type="submission" date="2013-12" db="EMBL/GenBank/DDBJ databases">
        <title>Evolution of pathogenesis and genome organization in the Tremellales.</title>
        <authorList>
            <person name="Cuomo C."/>
            <person name="Litvintseva A."/>
            <person name="Heitman J."/>
            <person name="Chen Y."/>
            <person name="Sun S."/>
            <person name="Springer D."/>
            <person name="Dromer F."/>
            <person name="Young S."/>
            <person name="Zeng Q."/>
            <person name="Chapman S."/>
            <person name="Gujja S."/>
            <person name="Saif S."/>
            <person name="Birren B."/>
        </authorList>
    </citation>
    <scope>NUCLEOTIDE SEQUENCE [LARGE SCALE GENOMIC DNA]</scope>
    <source>
        <strain evidence="4">BCC8398</strain>
    </source>
</reference>
<keyword evidence="4" id="KW-1185">Reference proteome</keyword>
<evidence type="ECO:0000259" key="2">
    <source>
        <dbReference type="PROSITE" id="PS51819"/>
    </source>
</evidence>